<accession>A0A2J8I6L6</accession>
<organism evidence="1 2">
    <name type="scientific">Vibrio diazotrophicus</name>
    <dbReference type="NCBI Taxonomy" id="685"/>
    <lineage>
        <taxon>Bacteria</taxon>
        <taxon>Pseudomonadati</taxon>
        <taxon>Pseudomonadota</taxon>
        <taxon>Gammaproteobacteria</taxon>
        <taxon>Vibrionales</taxon>
        <taxon>Vibrionaceae</taxon>
        <taxon>Vibrio</taxon>
    </lineage>
</organism>
<dbReference type="EMBL" id="POSK01000002">
    <property type="protein sequence ID" value="PNI06172.1"/>
    <property type="molecule type" value="Genomic_DNA"/>
</dbReference>
<proteinExistence type="predicted"/>
<evidence type="ECO:0000313" key="2">
    <source>
        <dbReference type="Proteomes" id="UP000236449"/>
    </source>
</evidence>
<reference evidence="1 2" key="1">
    <citation type="submission" date="2018-01" db="EMBL/GenBank/DDBJ databases">
        <title>Draft genome sequences of six Vibrio diazotrophicus strains isolated from deep-sea sediments of the Baltic Sea.</title>
        <authorList>
            <person name="Castillo D."/>
            <person name="Vandieken V."/>
            <person name="Chiang O."/>
            <person name="Middelboe M."/>
        </authorList>
    </citation>
    <scope>NUCLEOTIDE SEQUENCE [LARGE SCALE GENOMIC DNA]</scope>
    <source>
        <strain evidence="1 2">60.27F</strain>
    </source>
</reference>
<dbReference type="AlphaFoldDB" id="A0A2J8I6L6"/>
<dbReference type="RefSeq" id="WP_102965460.1">
    <property type="nucleotide sequence ID" value="NZ_POSK01000002.1"/>
</dbReference>
<sequence length="132" mass="15120">MEYVEKITREEVRSSMEEYITEGTGHSVDFATIEEAIEASVKSIHQRVNDFEVLTQEMIDDQAEDYDGYLDGAEVGDLVWGDNEMWVSQGTVESWIYEEEGLAHGKDLDVRDIESLVADHLIVDRLKKFNSK</sequence>
<protein>
    <submittedName>
        <fullName evidence="1">Uncharacterized protein</fullName>
    </submittedName>
</protein>
<dbReference type="OrthoDB" id="5918586at2"/>
<evidence type="ECO:0000313" key="1">
    <source>
        <dbReference type="EMBL" id="PNI06172.1"/>
    </source>
</evidence>
<dbReference type="Proteomes" id="UP000236449">
    <property type="component" value="Unassembled WGS sequence"/>
</dbReference>
<comment type="caution">
    <text evidence="1">The sequence shown here is derived from an EMBL/GenBank/DDBJ whole genome shotgun (WGS) entry which is preliminary data.</text>
</comment>
<gene>
    <name evidence="1" type="ORF">C1N32_04010</name>
</gene>
<name>A0A2J8I6L6_VIBDI</name>